<sequence>MKVQEKDADRKAEAHVLVEGQVAELPEYGEYIDKEDHAVCCFVPVEPRMKLKIGGRFHGTVHTIAYDAFVDGVLRRANSYKGKSVTRQNNKKLDVDRFLYKTEDGILETEIIATSIPSTVTVQENEPDTIGTLELRIYVLRQFGEEHTLQGVQTYLWSSDELEGDNSSTTGYTTIAPQFMMEYEKNCGQLDKSKSNREQRKCQELRPGRAPWVIFRFHYRSKESIKEKKLNMSFSPATRRKAEHRVLEIQEPFLLETGAKTPKIDETASSRADTPASTVPSTPIKGLKDGPKPKPVVSSNKQQPKSATPAPPEEEAPESPDSSPSPELSLATKVDEDLRARLFTKPTSKNLLQEDITMTAPVTPISAVDEKDFAGAGDKGHDIDDENSEQSFESPSNTNNNKMDTAKDTDVESIEQSIEKFIETMNQTCEVSGQTTVESYSATPIHSSSLFGNGTAPNGSAKSTEIMEKASQSTMTGAQKLVHAPAPTTQMLPTVAKDSAIVEQPITLTPTKRPSEFGIPKSPDLKRVKPSATTNGTPLPTAGPVPASRLPSSSSPGPNATSLERKLAEARKRVKEAKEKRQNIAKKQSVINEQLAPYQQHMADEIARLDRMAEEEEIARAEEEERLRESMGVLSEFQNPELGD</sequence>
<dbReference type="Proteomes" id="UP000481861">
    <property type="component" value="Unassembled WGS sequence"/>
</dbReference>
<feature type="compositionally biased region" description="Basic and acidic residues" evidence="1">
    <location>
        <begin position="368"/>
        <end position="382"/>
    </location>
</feature>
<evidence type="ECO:0000313" key="2">
    <source>
        <dbReference type="EMBL" id="KAF2876463.1"/>
    </source>
</evidence>
<feature type="region of interest" description="Disordered" evidence="1">
    <location>
        <begin position="366"/>
        <end position="413"/>
    </location>
</feature>
<evidence type="ECO:0000313" key="3">
    <source>
        <dbReference type="Proteomes" id="UP000481861"/>
    </source>
</evidence>
<keyword evidence="3" id="KW-1185">Reference proteome</keyword>
<gene>
    <name evidence="2" type="ORF">BDV95DRAFT_650561</name>
</gene>
<dbReference type="AlphaFoldDB" id="A0A7C8MIQ1"/>
<feature type="compositionally biased region" description="Basic and acidic residues" evidence="1">
    <location>
        <begin position="563"/>
        <end position="582"/>
    </location>
</feature>
<feature type="region of interest" description="Disordered" evidence="1">
    <location>
        <begin position="258"/>
        <end position="329"/>
    </location>
</feature>
<name>A0A7C8MIQ1_9PLEO</name>
<protein>
    <submittedName>
        <fullName evidence="2">Uncharacterized protein</fullName>
    </submittedName>
</protein>
<dbReference type="OrthoDB" id="5309154at2759"/>
<organism evidence="2 3">
    <name type="scientific">Massariosphaeria phaeospora</name>
    <dbReference type="NCBI Taxonomy" id="100035"/>
    <lineage>
        <taxon>Eukaryota</taxon>
        <taxon>Fungi</taxon>
        <taxon>Dikarya</taxon>
        <taxon>Ascomycota</taxon>
        <taxon>Pezizomycotina</taxon>
        <taxon>Dothideomycetes</taxon>
        <taxon>Pleosporomycetidae</taxon>
        <taxon>Pleosporales</taxon>
        <taxon>Pleosporales incertae sedis</taxon>
        <taxon>Massariosphaeria</taxon>
    </lineage>
</organism>
<feature type="region of interest" description="Disordered" evidence="1">
    <location>
        <begin position="619"/>
        <end position="644"/>
    </location>
</feature>
<proteinExistence type="predicted"/>
<feature type="compositionally biased region" description="Polar residues" evidence="1">
    <location>
        <begin position="269"/>
        <end position="281"/>
    </location>
</feature>
<feature type="compositionally biased region" description="Polar residues" evidence="1">
    <location>
        <begin position="389"/>
        <end position="403"/>
    </location>
</feature>
<reference evidence="2 3" key="1">
    <citation type="submission" date="2020-01" db="EMBL/GenBank/DDBJ databases">
        <authorList>
            <consortium name="DOE Joint Genome Institute"/>
            <person name="Haridas S."/>
            <person name="Albert R."/>
            <person name="Binder M."/>
            <person name="Bloem J."/>
            <person name="Labutti K."/>
            <person name="Salamov A."/>
            <person name="Andreopoulos B."/>
            <person name="Baker S.E."/>
            <person name="Barry K."/>
            <person name="Bills G."/>
            <person name="Bluhm B.H."/>
            <person name="Cannon C."/>
            <person name="Castanera R."/>
            <person name="Culley D.E."/>
            <person name="Daum C."/>
            <person name="Ezra D."/>
            <person name="Gonzalez J.B."/>
            <person name="Henrissat B."/>
            <person name="Kuo A."/>
            <person name="Liang C."/>
            <person name="Lipzen A."/>
            <person name="Lutzoni F."/>
            <person name="Magnuson J."/>
            <person name="Mondo S."/>
            <person name="Nolan M."/>
            <person name="Ohm R."/>
            <person name="Pangilinan J."/>
            <person name="Park H.-J.H."/>
            <person name="Ramirez L."/>
            <person name="Alfaro M."/>
            <person name="Sun H."/>
            <person name="Tritt A."/>
            <person name="Yoshinaga Y."/>
            <person name="Zwiers L.-H.L."/>
            <person name="Turgeon B.G."/>
            <person name="Goodwin S.B."/>
            <person name="Spatafora J.W."/>
            <person name="Crous P.W."/>
            <person name="Grigoriev I.V."/>
        </authorList>
    </citation>
    <scope>NUCLEOTIDE SEQUENCE [LARGE SCALE GENOMIC DNA]</scope>
    <source>
        <strain evidence="2 3">CBS 611.86</strain>
    </source>
</reference>
<dbReference type="EMBL" id="JAADJZ010000003">
    <property type="protein sequence ID" value="KAF2876463.1"/>
    <property type="molecule type" value="Genomic_DNA"/>
</dbReference>
<accession>A0A7C8MIQ1</accession>
<feature type="compositionally biased region" description="Polar residues" evidence="1">
    <location>
        <begin position="550"/>
        <end position="562"/>
    </location>
</feature>
<feature type="region of interest" description="Disordered" evidence="1">
    <location>
        <begin position="511"/>
        <end position="585"/>
    </location>
</feature>
<evidence type="ECO:0000256" key="1">
    <source>
        <dbReference type="SAM" id="MobiDB-lite"/>
    </source>
</evidence>
<feature type="compositionally biased region" description="Basic and acidic residues" evidence="1">
    <location>
        <begin position="619"/>
        <end position="629"/>
    </location>
</feature>
<comment type="caution">
    <text evidence="2">The sequence shown here is derived from an EMBL/GenBank/DDBJ whole genome shotgun (WGS) entry which is preliminary data.</text>
</comment>